<evidence type="ECO:0000256" key="1">
    <source>
        <dbReference type="SAM" id="MobiDB-lite"/>
    </source>
</evidence>
<accession>A0A9P6L2C8</accession>
<feature type="region of interest" description="Disordered" evidence="1">
    <location>
        <begin position="380"/>
        <end position="407"/>
    </location>
</feature>
<organism evidence="2 3">
    <name type="scientific">Thelephora terrestris</name>
    <dbReference type="NCBI Taxonomy" id="56493"/>
    <lineage>
        <taxon>Eukaryota</taxon>
        <taxon>Fungi</taxon>
        <taxon>Dikarya</taxon>
        <taxon>Basidiomycota</taxon>
        <taxon>Agaricomycotina</taxon>
        <taxon>Agaricomycetes</taxon>
        <taxon>Thelephorales</taxon>
        <taxon>Thelephoraceae</taxon>
        <taxon>Thelephora</taxon>
    </lineage>
</organism>
<feature type="region of interest" description="Disordered" evidence="1">
    <location>
        <begin position="146"/>
        <end position="199"/>
    </location>
</feature>
<feature type="region of interest" description="Disordered" evidence="1">
    <location>
        <begin position="228"/>
        <end position="266"/>
    </location>
</feature>
<gene>
    <name evidence="2" type="ORF">BJ322DRAFT_337069</name>
</gene>
<evidence type="ECO:0000313" key="3">
    <source>
        <dbReference type="Proteomes" id="UP000736335"/>
    </source>
</evidence>
<sequence length="407" mass="45306">MAFYDHEADFNHYPTTTSAAVRLDERPFLLNQPPVVDQFSGPAHEIPADRWGMATQQGPAFGSQPSLPGGAGFNSVAEATLFDGYSQPSLTNRCWPAQSQQPYLSRVGSSDWGAFPTRTTMAPGPSRIIPTPINVPLCDWGANQSGPSTSTFDWNVPTTNQSMSGPSRTGQSSTRRFQPYGTSRAREPEQRNAEAGPSTITLPQVAYVGSPTPEPTGGLIPEAKADANNEQPFTEEEEAPKQRCRRKRLPNGEGVPRGGRKREQSDFRKLGDFVQHWKNLPSRPTNAEALWEAREYIRTIRTEVYMHPRLKTGVVQPCPEDNEHAKIEWERRNVERTLMGELSQYYQVPGDNLVTRGQKSQKDWVRPALLKEVLEDLQVRYPPPPPVSNEPDPQTSALEGGFLVNTE</sequence>
<reference evidence="2" key="2">
    <citation type="submission" date="2020-11" db="EMBL/GenBank/DDBJ databases">
        <authorList>
            <consortium name="DOE Joint Genome Institute"/>
            <person name="Kuo A."/>
            <person name="Miyauchi S."/>
            <person name="Kiss E."/>
            <person name="Drula E."/>
            <person name="Kohler A."/>
            <person name="Sanchez-Garcia M."/>
            <person name="Andreopoulos B."/>
            <person name="Barry K.W."/>
            <person name="Bonito G."/>
            <person name="Buee M."/>
            <person name="Carver A."/>
            <person name="Chen C."/>
            <person name="Cichocki N."/>
            <person name="Clum A."/>
            <person name="Culley D."/>
            <person name="Crous P.W."/>
            <person name="Fauchery L."/>
            <person name="Girlanda M."/>
            <person name="Hayes R."/>
            <person name="Keri Z."/>
            <person name="Labutti K."/>
            <person name="Lipzen A."/>
            <person name="Lombard V."/>
            <person name="Magnuson J."/>
            <person name="Maillard F."/>
            <person name="Morin E."/>
            <person name="Murat C."/>
            <person name="Nolan M."/>
            <person name="Ohm R."/>
            <person name="Pangilinan J."/>
            <person name="Pereira M."/>
            <person name="Perotto S."/>
            <person name="Peter M."/>
            <person name="Riley R."/>
            <person name="Sitrit Y."/>
            <person name="Stielow B."/>
            <person name="Szollosi G."/>
            <person name="Zifcakova L."/>
            <person name="Stursova M."/>
            <person name="Spatafora J.W."/>
            <person name="Tedersoo L."/>
            <person name="Vaario L.-M."/>
            <person name="Yamada A."/>
            <person name="Yan M."/>
            <person name="Wang P."/>
            <person name="Xu J."/>
            <person name="Bruns T."/>
            <person name="Baldrian P."/>
            <person name="Vilgalys R."/>
            <person name="Henrissat B."/>
            <person name="Grigoriev I.V."/>
            <person name="Hibbett D."/>
            <person name="Nagy L.G."/>
            <person name="Martin F.M."/>
        </authorList>
    </citation>
    <scope>NUCLEOTIDE SEQUENCE</scope>
    <source>
        <strain evidence="2">UH-Tt-Lm1</strain>
    </source>
</reference>
<dbReference type="Proteomes" id="UP000736335">
    <property type="component" value="Unassembled WGS sequence"/>
</dbReference>
<dbReference type="OrthoDB" id="3324692at2759"/>
<protein>
    <recommendedName>
        <fullName evidence="4">BHLH domain-containing protein</fullName>
    </recommendedName>
</protein>
<comment type="caution">
    <text evidence="2">The sequence shown here is derived from an EMBL/GenBank/DDBJ whole genome shotgun (WGS) entry which is preliminary data.</text>
</comment>
<proteinExistence type="predicted"/>
<keyword evidence="3" id="KW-1185">Reference proteome</keyword>
<dbReference type="EMBL" id="WIUZ02000018">
    <property type="protein sequence ID" value="KAF9779717.1"/>
    <property type="molecule type" value="Genomic_DNA"/>
</dbReference>
<reference evidence="2" key="1">
    <citation type="journal article" date="2020" name="Nat. Commun.">
        <title>Large-scale genome sequencing of mycorrhizal fungi provides insights into the early evolution of symbiotic traits.</title>
        <authorList>
            <person name="Miyauchi S."/>
            <person name="Kiss E."/>
            <person name="Kuo A."/>
            <person name="Drula E."/>
            <person name="Kohler A."/>
            <person name="Sanchez-Garcia M."/>
            <person name="Morin E."/>
            <person name="Andreopoulos B."/>
            <person name="Barry K.W."/>
            <person name="Bonito G."/>
            <person name="Buee M."/>
            <person name="Carver A."/>
            <person name="Chen C."/>
            <person name="Cichocki N."/>
            <person name="Clum A."/>
            <person name="Culley D."/>
            <person name="Crous P.W."/>
            <person name="Fauchery L."/>
            <person name="Girlanda M."/>
            <person name="Hayes R.D."/>
            <person name="Keri Z."/>
            <person name="LaButti K."/>
            <person name="Lipzen A."/>
            <person name="Lombard V."/>
            <person name="Magnuson J."/>
            <person name="Maillard F."/>
            <person name="Murat C."/>
            <person name="Nolan M."/>
            <person name="Ohm R.A."/>
            <person name="Pangilinan J."/>
            <person name="Pereira M.F."/>
            <person name="Perotto S."/>
            <person name="Peter M."/>
            <person name="Pfister S."/>
            <person name="Riley R."/>
            <person name="Sitrit Y."/>
            <person name="Stielow J.B."/>
            <person name="Szollosi G."/>
            <person name="Zifcakova L."/>
            <person name="Stursova M."/>
            <person name="Spatafora J.W."/>
            <person name="Tedersoo L."/>
            <person name="Vaario L.M."/>
            <person name="Yamada A."/>
            <person name="Yan M."/>
            <person name="Wang P."/>
            <person name="Xu J."/>
            <person name="Bruns T."/>
            <person name="Baldrian P."/>
            <person name="Vilgalys R."/>
            <person name="Dunand C."/>
            <person name="Henrissat B."/>
            <person name="Grigoriev I.V."/>
            <person name="Hibbett D."/>
            <person name="Nagy L.G."/>
            <person name="Martin F.M."/>
        </authorList>
    </citation>
    <scope>NUCLEOTIDE SEQUENCE</scope>
    <source>
        <strain evidence="2">UH-Tt-Lm1</strain>
    </source>
</reference>
<name>A0A9P6L2C8_9AGAM</name>
<evidence type="ECO:0008006" key="4">
    <source>
        <dbReference type="Google" id="ProtNLM"/>
    </source>
</evidence>
<evidence type="ECO:0000313" key="2">
    <source>
        <dbReference type="EMBL" id="KAF9779717.1"/>
    </source>
</evidence>
<feature type="compositionally biased region" description="Polar residues" evidence="1">
    <location>
        <begin position="146"/>
        <end position="176"/>
    </location>
</feature>
<dbReference type="AlphaFoldDB" id="A0A9P6L2C8"/>